<reference evidence="1" key="2">
    <citation type="journal article" date="2015" name="Fish Shellfish Immunol.">
        <title>Early steps in the European eel (Anguilla anguilla)-Vibrio vulnificus interaction in the gills: Role of the RtxA13 toxin.</title>
        <authorList>
            <person name="Callol A."/>
            <person name="Pajuelo D."/>
            <person name="Ebbesson L."/>
            <person name="Teles M."/>
            <person name="MacKenzie S."/>
            <person name="Amaro C."/>
        </authorList>
    </citation>
    <scope>NUCLEOTIDE SEQUENCE</scope>
</reference>
<proteinExistence type="predicted"/>
<protein>
    <submittedName>
        <fullName evidence="1">Uncharacterized protein</fullName>
    </submittedName>
</protein>
<evidence type="ECO:0000313" key="1">
    <source>
        <dbReference type="EMBL" id="JAH38063.1"/>
    </source>
</evidence>
<dbReference type="AlphaFoldDB" id="A0A0E9SC07"/>
<name>A0A0E9SC07_ANGAN</name>
<organism evidence="1">
    <name type="scientific">Anguilla anguilla</name>
    <name type="common">European freshwater eel</name>
    <name type="synonym">Muraena anguilla</name>
    <dbReference type="NCBI Taxonomy" id="7936"/>
    <lineage>
        <taxon>Eukaryota</taxon>
        <taxon>Metazoa</taxon>
        <taxon>Chordata</taxon>
        <taxon>Craniata</taxon>
        <taxon>Vertebrata</taxon>
        <taxon>Euteleostomi</taxon>
        <taxon>Actinopterygii</taxon>
        <taxon>Neopterygii</taxon>
        <taxon>Teleostei</taxon>
        <taxon>Anguilliformes</taxon>
        <taxon>Anguillidae</taxon>
        <taxon>Anguilla</taxon>
    </lineage>
</organism>
<accession>A0A0E9SC07</accession>
<reference evidence="1" key="1">
    <citation type="submission" date="2014-11" db="EMBL/GenBank/DDBJ databases">
        <authorList>
            <person name="Amaro Gonzalez C."/>
        </authorList>
    </citation>
    <scope>NUCLEOTIDE SEQUENCE</scope>
</reference>
<dbReference type="EMBL" id="GBXM01070514">
    <property type="protein sequence ID" value="JAH38063.1"/>
    <property type="molecule type" value="Transcribed_RNA"/>
</dbReference>
<sequence>MTIYDRQRIVLQYRNKGSSTVRSVHFAYYP</sequence>